<organism evidence="1 2">
    <name type="scientific">Vermiconidia calcicola</name>
    <dbReference type="NCBI Taxonomy" id="1690605"/>
    <lineage>
        <taxon>Eukaryota</taxon>
        <taxon>Fungi</taxon>
        <taxon>Dikarya</taxon>
        <taxon>Ascomycota</taxon>
        <taxon>Pezizomycotina</taxon>
        <taxon>Dothideomycetes</taxon>
        <taxon>Dothideomycetidae</taxon>
        <taxon>Mycosphaerellales</taxon>
        <taxon>Extremaceae</taxon>
        <taxon>Vermiconidia</taxon>
    </lineage>
</organism>
<evidence type="ECO:0000313" key="2">
    <source>
        <dbReference type="Proteomes" id="UP001281147"/>
    </source>
</evidence>
<dbReference type="Proteomes" id="UP001281147">
    <property type="component" value="Unassembled WGS sequence"/>
</dbReference>
<protein>
    <submittedName>
        <fullName evidence="1">Uncharacterized protein</fullName>
    </submittedName>
</protein>
<evidence type="ECO:0000313" key="1">
    <source>
        <dbReference type="EMBL" id="KAK3711550.1"/>
    </source>
</evidence>
<proteinExistence type="predicted"/>
<accession>A0ACC3N7Z7</accession>
<comment type="caution">
    <text evidence="1">The sequence shown here is derived from an EMBL/GenBank/DDBJ whole genome shotgun (WGS) entry which is preliminary data.</text>
</comment>
<keyword evidence="2" id="KW-1185">Reference proteome</keyword>
<gene>
    <name evidence="1" type="ORF">LTR37_009541</name>
</gene>
<reference evidence="1" key="1">
    <citation type="submission" date="2023-07" db="EMBL/GenBank/DDBJ databases">
        <title>Black Yeasts Isolated from many extreme environments.</title>
        <authorList>
            <person name="Coleine C."/>
            <person name="Stajich J.E."/>
            <person name="Selbmann L."/>
        </authorList>
    </citation>
    <scope>NUCLEOTIDE SEQUENCE</scope>
    <source>
        <strain evidence="1">CCFEE 5714</strain>
    </source>
</reference>
<dbReference type="EMBL" id="JAUTXU010000075">
    <property type="protein sequence ID" value="KAK3711550.1"/>
    <property type="molecule type" value="Genomic_DNA"/>
</dbReference>
<sequence>MSFIMSVYDNLVSTAFESNLANVAICRLDTTGVVQQQQQQQHQHFASMLLLRLMVTAALVKAVCLYNGRFHPRSGCSGFGRCVIEDLTRSREVKAFQPQCKLLSSSRGLVGIYCKLRNMAPSGLAILIGAGPATGAGIARVLARDGNMAVALLARRPEPLNELVSSLRSQVSNGVIEAFPTDTQPSNLKKAFADIKSHQSFQGLKLRVAIFSIKNSSKKPFMEENFEAFMEPLETYVGGAMVFAQESLKMLFEQHGEQTLEEGSEKKGTLIFTGTLGALRANSQFSSYGASRASVRQMAQALAREMSPRGVHVAHAIANGRITDADNKETKSGKHIAAEAVGKTYLYLAQQEPTLWTHELDLRPAQEKF</sequence>
<name>A0ACC3N7Z7_9PEZI</name>